<accession>A0AAV3RLC4</accession>
<feature type="compositionally biased region" description="Basic residues" evidence="1">
    <location>
        <begin position="1"/>
        <end position="13"/>
    </location>
</feature>
<comment type="caution">
    <text evidence="2">The sequence shown here is derived from an EMBL/GenBank/DDBJ whole genome shotgun (WGS) entry which is preliminary data.</text>
</comment>
<organism evidence="2 3">
    <name type="scientific">Lithospermum erythrorhizon</name>
    <name type="common">Purple gromwell</name>
    <name type="synonym">Lithospermum officinale var. erythrorhizon</name>
    <dbReference type="NCBI Taxonomy" id="34254"/>
    <lineage>
        <taxon>Eukaryota</taxon>
        <taxon>Viridiplantae</taxon>
        <taxon>Streptophyta</taxon>
        <taxon>Embryophyta</taxon>
        <taxon>Tracheophyta</taxon>
        <taxon>Spermatophyta</taxon>
        <taxon>Magnoliopsida</taxon>
        <taxon>eudicotyledons</taxon>
        <taxon>Gunneridae</taxon>
        <taxon>Pentapetalae</taxon>
        <taxon>asterids</taxon>
        <taxon>lamiids</taxon>
        <taxon>Boraginales</taxon>
        <taxon>Boraginaceae</taxon>
        <taxon>Boraginoideae</taxon>
        <taxon>Lithospermeae</taxon>
        <taxon>Lithospermum</taxon>
    </lineage>
</organism>
<proteinExistence type="predicted"/>
<evidence type="ECO:0000313" key="2">
    <source>
        <dbReference type="EMBL" id="GAA0180008.1"/>
    </source>
</evidence>
<dbReference type="Proteomes" id="UP001454036">
    <property type="component" value="Unassembled WGS sequence"/>
</dbReference>
<dbReference type="AlphaFoldDB" id="A0AAV3RLC4"/>
<protein>
    <submittedName>
        <fullName evidence="2">Uncharacterized protein</fullName>
    </submittedName>
</protein>
<evidence type="ECO:0000256" key="1">
    <source>
        <dbReference type="SAM" id="MobiDB-lite"/>
    </source>
</evidence>
<name>A0AAV3RLC4_LITER</name>
<sequence>MRRGGAMRGRGAKGTKNVDRVVGGDEPSVEQHGSVVNVDENQGNVPAVLGQEVDLQTKIFDRFLKRDPPKFSGGDSPIQALEFIQDLEDILEPMGINRELRINFAVYRLHGGARDWRENAHRSLVVTGQTPVELKLTEFQTIGEKRGRQNVPSFSGAASSGFQGRPSQRSRFS</sequence>
<gene>
    <name evidence="2" type="ORF">LIER_30053</name>
</gene>
<feature type="region of interest" description="Disordered" evidence="1">
    <location>
        <begin position="1"/>
        <end position="31"/>
    </location>
</feature>
<reference evidence="2 3" key="1">
    <citation type="submission" date="2024-01" db="EMBL/GenBank/DDBJ databases">
        <title>The complete chloroplast genome sequence of Lithospermum erythrorhizon: insights into the phylogenetic relationship among Boraginaceae species and the maternal lineages of purple gromwells.</title>
        <authorList>
            <person name="Okada T."/>
            <person name="Watanabe K."/>
        </authorList>
    </citation>
    <scope>NUCLEOTIDE SEQUENCE [LARGE SCALE GENOMIC DNA]</scope>
</reference>
<feature type="region of interest" description="Disordered" evidence="1">
    <location>
        <begin position="145"/>
        <end position="173"/>
    </location>
</feature>
<evidence type="ECO:0000313" key="3">
    <source>
        <dbReference type="Proteomes" id="UP001454036"/>
    </source>
</evidence>
<feature type="compositionally biased region" description="Low complexity" evidence="1">
    <location>
        <begin position="153"/>
        <end position="162"/>
    </location>
</feature>
<keyword evidence="3" id="KW-1185">Reference proteome</keyword>
<dbReference type="EMBL" id="BAABME010010578">
    <property type="protein sequence ID" value="GAA0180008.1"/>
    <property type="molecule type" value="Genomic_DNA"/>
</dbReference>